<proteinExistence type="inferred from homology"/>
<organism evidence="6">
    <name type="scientific">Sipha flava</name>
    <name type="common">yellow sugarcane aphid</name>
    <dbReference type="NCBI Taxonomy" id="143950"/>
    <lineage>
        <taxon>Eukaryota</taxon>
        <taxon>Metazoa</taxon>
        <taxon>Ecdysozoa</taxon>
        <taxon>Arthropoda</taxon>
        <taxon>Hexapoda</taxon>
        <taxon>Insecta</taxon>
        <taxon>Pterygota</taxon>
        <taxon>Neoptera</taxon>
        <taxon>Paraneoptera</taxon>
        <taxon>Hemiptera</taxon>
        <taxon>Sternorrhyncha</taxon>
        <taxon>Aphidomorpha</taxon>
        <taxon>Aphidoidea</taxon>
        <taxon>Aphididae</taxon>
        <taxon>Sipha</taxon>
    </lineage>
</organism>
<sequence>MVSSLSKNEDPFIDENMEDISHEKHKQLLQTITSKTKRKIQPTTRNEPSLQVSEFHLSSRQQTNVDDLSNAIKKKAPQIRQKIQVAKSTKKLLQKPLDKVHAEKIKRAVAYDNFKKHISRWSAVVEKNRSADQLSFPLKTSEIEVFDNRMVDFTRGYSRPTDLQKQIANVLQSSKIVKEKQNSLKNSWIEKEKEKYPLTLKELLEKRKTMAKFRAQESYRHAKAHRQNKIKSKKYHRLLRKEKTKDQIKEFEKLQDTDPIAALEKLNAIEKTRAEERASLRHKSTGQWAQNHVVRAKYDKNSRIALSEQLKKGKELTQKIGPTIYDTDNSEDSDEEQIKVSEHVIDPDNPWLAERKEFTDFMNDYNNFVQNNNKTSDNNSQNEKIQHKDSIFIEGKNKNTITNEPENVEEVHTINKVKNKNHKNKVKHITVLDLSKFSDEDSDVEILKIASPKSKVCSANDVIKSEFKTNKVNETIDINSTTSQNSRSNNNKVIHSAVGTWFITSNNIESVKSKKKKVHRDVENTFRIVETELKNKIDKSLKNLNKIKLKQSTEIESVKRKKVDNDYLKMNKKRVKTELNEPLHEDNKILDRYTVTNIIDNLDPSNVITEISKNQVKQVQNIDPNEFLKVTQTSLETEEMAQLEDHLDDKYENEQEKLIAEAFADDDIINEFKEEKKKIEEQSKPKVETALPGWGSWAGPNIRKRTFKKRANSGFFRTPAKPPRKDFNRERVIINENADNAIKLHMVSELPYPFKDVEEYEETIKVPIGRTWVPETTFNKLTAPPVVTQMGQIIDPIDENYVVKLKLND</sequence>
<dbReference type="Pfam" id="PF04615">
    <property type="entry name" value="Utp14"/>
    <property type="match status" value="1"/>
</dbReference>
<dbReference type="PANTHER" id="PTHR14150">
    <property type="entry name" value="U3 SMALL NUCLEOLAR RNA-ASSOCIATED PROTEIN 14"/>
    <property type="match status" value="1"/>
</dbReference>
<name>A0A2S2R1D8_9HEMI</name>
<dbReference type="InterPro" id="IPR006709">
    <property type="entry name" value="SSU_processome_Utp14"/>
</dbReference>
<evidence type="ECO:0000313" key="8">
    <source>
        <dbReference type="RefSeq" id="XP_025408572.1"/>
    </source>
</evidence>
<dbReference type="GO" id="GO:0032040">
    <property type="term" value="C:small-subunit processome"/>
    <property type="evidence" value="ECO:0007669"/>
    <property type="project" value="InterPro"/>
</dbReference>
<protein>
    <submittedName>
        <fullName evidence="6">U3 small nucleolar RNA-associated protein 14 A</fullName>
    </submittedName>
    <submittedName>
        <fullName evidence="8">U3 small nucleolar RNA-associated protein 14 homolog A</fullName>
    </submittedName>
</protein>
<dbReference type="RefSeq" id="XP_025408572.1">
    <property type="nucleotide sequence ID" value="XM_025552787.1"/>
</dbReference>
<evidence type="ECO:0000313" key="6">
    <source>
        <dbReference type="EMBL" id="MBY83744.1"/>
    </source>
</evidence>
<comment type="similarity">
    <text evidence="2">Belongs to the UTP14 family.</text>
</comment>
<keyword evidence="4" id="KW-0539">Nucleus</keyword>
<evidence type="ECO:0000256" key="5">
    <source>
        <dbReference type="SAM" id="MobiDB-lite"/>
    </source>
</evidence>
<evidence type="ECO:0000256" key="1">
    <source>
        <dbReference type="ARBA" id="ARBA00004604"/>
    </source>
</evidence>
<dbReference type="EMBL" id="GGMS01014541">
    <property type="protein sequence ID" value="MBY83744.1"/>
    <property type="molecule type" value="Transcribed_RNA"/>
</dbReference>
<dbReference type="PANTHER" id="PTHR14150:SF12">
    <property type="entry name" value="U3 SMALL NUCLEOLAR RNA-ASSOCIATED PROTEIN 14 HOMOLOG A"/>
    <property type="match status" value="1"/>
</dbReference>
<comment type="subcellular location">
    <subcellularLocation>
        <location evidence="1">Nucleus</location>
        <location evidence="1">Nucleolus</location>
    </subcellularLocation>
</comment>
<dbReference type="OrthoDB" id="277439at2759"/>
<evidence type="ECO:0000256" key="3">
    <source>
        <dbReference type="ARBA" id="ARBA00022553"/>
    </source>
</evidence>
<evidence type="ECO:0000256" key="2">
    <source>
        <dbReference type="ARBA" id="ARBA00007774"/>
    </source>
</evidence>
<evidence type="ECO:0000313" key="7">
    <source>
        <dbReference type="Proteomes" id="UP000694846"/>
    </source>
</evidence>
<gene>
    <name evidence="6" type="primary">UTP14A</name>
    <name evidence="8" type="synonym">LOC112682253</name>
    <name evidence="6" type="ORF">g.82705</name>
</gene>
<evidence type="ECO:0000256" key="4">
    <source>
        <dbReference type="ARBA" id="ARBA00023242"/>
    </source>
</evidence>
<dbReference type="AlphaFoldDB" id="A0A2S2R1D8"/>
<keyword evidence="7" id="KW-1185">Reference proteome</keyword>
<reference evidence="6" key="1">
    <citation type="submission" date="2018-04" db="EMBL/GenBank/DDBJ databases">
        <title>Transcriptome assembly of Sipha flava.</title>
        <authorList>
            <person name="Scully E.D."/>
            <person name="Geib S.M."/>
            <person name="Palmer N.A."/>
            <person name="Koch K."/>
            <person name="Bradshaw J."/>
            <person name="Heng-Moss T."/>
            <person name="Sarath G."/>
        </authorList>
    </citation>
    <scope>NUCLEOTIDE SEQUENCE</scope>
</reference>
<keyword evidence="3" id="KW-0597">Phosphoprotein</keyword>
<reference evidence="8" key="2">
    <citation type="submission" date="2025-04" db="UniProtKB">
        <authorList>
            <consortium name="RefSeq"/>
        </authorList>
    </citation>
    <scope>IDENTIFICATION</scope>
    <source>
        <tissue evidence="8">Whole body</tissue>
    </source>
</reference>
<feature type="region of interest" description="Disordered" evidence="5">
    <location>
        <begin position="1"/>
        <end position="26"/>
    </location>
</feature>
<dbReference type="GO" id="GO:0006364">
    <property type="term" value="P:rRNA processing"/>
    <property type="evidence" value="ECO:0007669"/>
    <property type="project" value="InterPro"/>
</dbReference>
<dbReference type="Proteomes" id="UP000694846">
    <property type="component" value="Unplaced"/>
</dbReference>
<accession>A0A2S2R1D8</accession>